<evidence type="ECO:0000313" key="2">
    <source>
        <dbReference type="EMBL" id="CAE8615595.1"/>
    </source>
</evidence>
<comment type="caution">
    <text evidence="1">The sequence shown here is derived from an EMBL/GenBank/DDBJ whole genome shotgun (WGS) entry which is preliminary data.</text>
</comment>
<evidence type="ECO:0000313" key="3">
    <source>
        <dbReference type="Proteomes" id="UP000654075"/>
    </source>
</evidence>
<keyword evidence="3" id="KW-1185">Reference proteome</keyword>
<dbReference type="EMBL" id="CAJNNV010003441">
    <property type="protein sequence ID" value="CAE8589020.1"/>
    <property type="molecule type" value="Genomic_DNA"/>
</dbReference>
<dbReference type="EMBL" id="CAJNNV010025664">
    <property type="protein sequence ID" value="CAE8615595.1"/>
    <property type="molecule type" value="Genomic_DNA"/>
</dbReference>
<sequence>MIDSFLAKCARTLCALSFPGLIDSLQTVLELSVFCEFSLVFPRSCWLQGFPGVSPCFRGSPLFPLVFLAWCKCPAVLPCAPLCPDLERADEIACRSVTVKMPVGSDWLETVAHITRLQEFTPFVLHLVAPCTPDALSALRKG</sequence>
<proteinExistence type="predicted"/>
<protein>
    <submittedName>
        <fullName evidence="1">Uncharacterized protein</fullName>
    </submittedName>
</protein>
<reference evidence="1" key="1">
    <citation type="submission" date="2021-02" db="EMBL/GenBank/DDBJ databases">
        <authorList>
            <person name="Dougan E. K."/>
            <person name="Rhodes N."/>
            <person name="Thang M."/>
            <person name="Chan C."/>
        </authorList>
    </citation>
    <scope>NUCLEOTIDE SEQUENCE</scope>
</reference>
<dbReference type="AlphaFoldDB" id="A0A813DK48"/>
<accession>A0A813DK48</accession>
<organism evidence="1 3">
    <name type="scientific">Polarella glacialis</name>
    <name type="common">Dinoflagellate</name>
    <dbReference type="NCBI Taxonomy" id="89957"/>
    <lineage>
        <taxon>Eukaryota</taxon>
        <taxon>Sar</taxon>
        <taxon>Alveolata</taxon>
        <taxon>Dinophyceae</taxon>
        <taxon>Suessiales</taxon>
        <taxon>Suessiaceae</taxon>
        <taxon>Polarella</taxon>
    </lineage>
</organism>
<gene>
    <name evidence="2" type="ORF">PGLA1383_LOCUS33309</name>
    <name evidence="1" type="ORF">PGLA1383_LOCUS7800</name>
</gene>
<dbReference type="Proteomes" id="UP000654075">
    <property type="component" value="Unassembled WGS sequence"/>
</dbReference>
<evidence type="ECO:0000313" key="1">
    <source>
        <dbReference type="EMBL" id="CAE8589020.1"/>
    </source>
</evidence>
<name>A0A813DK48_POLGL</name>